<dbReference type="Pfam" id="PF00990">
    <property type="entry name" value="GGDEF"/>
    <property type="match status" value="1"/>
</dbReference>
<dbReference type="EMBL" id="FWEV01000297">
    <property type="protein sequence ID" value="SLM32044.1"/>
    <property type="molecule type" value="Genomic_DNA"/>
</dbReference>
<dbReference type="InterPro" id="IPR035938">
    <property type="entry name" value="Hemerythrin-like_sf"/>
</dbReference>
<sequence>MESFCWSQDYVIDLPEVDRQHRHLVEVINRFGDLLVQEEFSFDLLQAVFKELNDYSHYHFKEEEDMFFLAGVDRHHVNEHCDDHRHFLQEISNITDGLSDSIVSNELDIDNLRSLFRFLIHWLAYHILGADKNMARQIKAIESGMTPEAAYNAENSEKDNTKEPLIVALNGLFQEVSKRNRQLLRLNETLEAKVQERTRELHEANLHLEALSMTDVLTELPNRRYAMEQMKKLWTLSSKSGSPMACMLIDADGFKQINDNFGHDAGDVVLKKLAKELCYAVRSDDIVCRLGGDEFLIICPDTSHEGAMHIGGIVQQKISKLRVPAGEGVWYGSVSIGVAARSSDMQLCDDLVKAADGGVYAAKNAGKNCVRSVQP</sequence>
<evidence type="ECO:0000259" key="7">
    <source>
        <dbReference type="PROSITE" id="PS50887"/>
    </source>
</evidence>
<dbReference type="InterPro" id="IPR050469">
    <property type="entry name" value="Diguanylate_Cyclase"/>
</dbReference>
<dbReference type="CDD" id="cd12107">
    <property type="entry name" value="Hemerythrin"/>
    <property type="match status" value="1"/>
</dbReference>
<dbReference type="PANTHER" id="PTHR45138:SF9">
    <property type="entry name" value="DIGUANYLATE CYCLASE DGCM-RELATED"/>
    <property type="match status" value="1"/>
</dbReference>
<dbReference type="InterPro" id="IPR000160">
    <property type="entry name" value="GGDEF_dom"/>
</dbReference>
<dbReference type="OrthoDB" id="9813903at2"/>
<dbReference type="CDD" id="cd01949">
    <property type="entry name" value="GGDEF"/>
    <property type="match status" value="1"/>
</dbReference>
<evidence type="ECO:0000313" key="9">
    <source>
        <dbReference type="Proteomes" id="UP000191931"/>
    </source>
</evidence>
<evidence type="ECO:0000256" key="6">
    <source>
        <dbReference type="SAM" id="Coils"/>
    </source>
</evidence>
<dbReference type="GO" id="GO:0052621">
    <property type="term" value="F:diguanylate cyclase activity"/>
    <property type="evidence" value="ECO:0007669"/>
    <property type="project" value="UniProtKB-EC"/>
</dbReference>
<dbReference type="RefSeq" id="WP_080801427.1">
    <property type="nucleotide sequence ID" value="NZ_LT828542.1"/>
</dbReference>
<dbReference type="InterPro" id="IPR012312">
    <property type="entry name" value="Hemerythrin-like"/>
</dbReference>
<dbReference type="InterPro" id="IPR043128">
    <property type="entry name" value="Rev_trsase/Diguanyl_cyclase"/>
</dbReference>
<dbReference type="InterPro" id="IPR012827">
    <property type="entry name" value="Hemerythrin_metal-bd"/>
</dbReference>
<dbReference type="PANTHER" id="PTHR45138">
    <property type="entry name" value="REGULATORY COMPONENTS OF SENSORY TRANSDUCTION SYSTEM"/>
    <property type="match status" value="1"/>
</dbReference>
<dbReference type="Gene3D" id="3.30.70.270">
    <property type="match status" value="1"/>
</dbReference>
<dbReference type="FunFam" id="3.30.70.270:FF:000001">
    <property type="entry name" value="Diguanylate cyclase domain protein"/>
    <property type="match status" value="1"/>
</dbReference>
<dbReference type="SMART" id="SM00267">
    <property type="entry name" value="GGDEF"/>
    <property type="match status" value="1"/>
</dbReference>
<dbReference type="Gene3D" id="1.20.120.50">
    <property type="entry name" value="Hemerythrin-like"/>
    <property type="match status" value="1"/>
</dbReference>
<feature type="domain" description="GGDEF" evidence="7">
    <location>
        <begin position="242"/>
        <end position="375"/>
    </location>
</feature>
<keyword evidence="9" id="KW-1185">Reference proteome</keyword>
<evidence type="ECO:0000256" key="3">
    <source>
        <dbReference type="ARBA" id="ARBA00022723"/>
    </source>
</evidence>
<dbReference type="InterPro" id="IPR029787">
    <property type="entry name" value="Nucleotide_cyclase"/>
</dbReference>
<accession>A0A1W1HHT4</accession>
<keyword evidence="4" id="KW-0408">Iron</keyword>
<dbReference type="NCBIfam" id="TIGR02481">
    <property type="entry name" value="hemeryth_dom"/>
    <property type="match status" value="1"/>
</dbReference>
<reference evidence="8 9" key="1">
    <citation type="submission" date="2017-03" db="EMBL/GenBank/DDBJ databases">
        <authorList>
            <person name="Afonso C.L."/>
            <person name="Miller P.J."/>
            <person name="Scott M.A."/>
            <person name="Spackman E."/>
            <person name="Goraichik I."/>
            <person name="Dimitrov K.M."/>
            <person name="Suarez D.L."/>
            <person name="Swayne D.E."/>
        </authorList>
    </citation>
    <scope>NUCLEOTIDE SEQUENCE [LARGE SCALE GENOMIC DNA]</scope>
    <source>
        <strain evidence="8">PRJEB14757</strain>
    </source>
</reference>
<dbReference type="Proteomes" id="UP000191931">
    <property type="component" value="Unassembled WGS sequence"/>
</dbReference>
<dbReference type="Pfam" id="PF01814">
    <property type="entry name" value="Hemerythrin"/>
    <property type="match status" value="1"/>
</dbReference>
<name>A0A1W1HHT4_9BACT</name>
<dbReference type="SUPFAM" id="SSF47188">
    <property type="entry name" value="Hemerythrin-like"/>
    <property type="match status" value="1"/>
</dbReference>
<feature type="coiled-coil region" evidence="6">
    <location>
        <begin position="173"/>
        <end position="207"/>
    </location>
</feature>
<dbReference type="GO" id="GO:0046872">
    <property type="term" value="F:metal ion binding"/>
    <property type="evidence" value="ECO:0007669"/>
    <property type="project" value="UniProtKB-KW"/>
</dbReference>
<dbReference type="GO" id="GO:1902201">
    <property type="term" value="P:negative regulation of bacterial-type flagellum-dependent cell motility"/>
    <property type="evidence" value="ECO:0007669"/>
    <property type="project" value="TreeGrafter"/>
</dbReference>
<keyword evidence="3" id="KW-0479">Metal-binding</keyword>
<dbReference type="GO" id="GO:0043709">
    <property type="term" value="P:cell adhesion involved in single-species biofilm formation"/>
    <property type="evidence" value="ECO:0007669"/>
    <property type="project" value="TreeGrafter"/>
</dbReference>
<evidence type="ECO:0000256" key="4">
    <source>
        <dbReference type="ARBA" id="ARBA00023004"/>
    </source>
</evidence>
<proteinExistence type="inferred from homology"/>
<evidence type="ECO:0000256" key="2">
    <source>
        <dbReference type="ARBA" id="ARBA00012528"/>
    </source>
</evidence>
<dbReference type="SUPFAM" id="SSF55073">
    <property type="entry name" value="Nucleotide cyclase"/>
    <property type="match status" value="1"/>
</dbReference>
<organism evidence="8 9">
    <name type="scientific">Desulfamplus magnetovallimortis</name>
    <dbReference type="NCBI Taxonomy" id="1246637"/>
    <lineage>
        <taxon>Bacteria</taxon>
        <taxon>Pseudomonadati</taxon>
        <taxon>Thermodesulfobacteriota</taxon>
        <taxon>Desulfobacteria</taxon>
        <taxon>Desulfobacterales</taxon>
        <taxon>Desulfobacteraceae</taxon>
        <taxon>Desulfamplus</taxon>
    </lineage>
</organism>
<dbReference type="EC" id="2.7.7.65" evidence="2"/>
<comment type="similarity">
    <text evidence="1">Belongs to the hemerythrin family.</text>
</comment>
<dbReference type="AlphaFoldDB" id="A0A1W1HHT4"/>
<evidence type="ECO:0000256" key="1">
    <source>
        <dbReference type="ARBA" id="ARBA00010587"/>
    </source>
</evidence>
<evidence type="ECO:0000313" key="8">
    <source>
        <dbReference type="EMBL" id="SLM32044.1"/>
    </source>
</evidence>
<dbReference type="NCBIfam" id="TIGR00254">
    <property type="entry name" value="GGDEF"/>
    <property type="match status" value="1"/>
</dbReference>
<keyword evidence="6" id="KW-0175">Coiled coil</keyword>
<evidence type="ECO:0000256" key="5">
    <source>
        <dbReference type="ARBA" id="ARBA00034247"/>
    </source>
</evidence>
<comment type="catalytic activity">
    <reaction evidence="5">
        <text>2 GTP = 3',3'-c-di-GMP + 2 diphosphate</text>
        <dbReference type="Rhea" id="RHEA:24898"/>
        <dbReference type="ChEBI" id="CHEBI:33019"/>
        <dbReference type="ChEBI" id="CHEBI:37565"/>
        <dbReference type="ChEBI" id="CHEBI:58805"/>
        <dbReference type="EC" id="2.7.7.65"/>
    </reaction>
</comment>
<dbReference type="PROSITE" id="PS50887">
    <property type="entry name" value="GGDEF"/>
    <property type="match status" value="1"/>
</dbReference>
<protein>
    <recommendedName>
        <fullName evidence="2">diguanylate cyclase</fullName>
        <ecNumber evidence="2">2.7.7.65</ecNumber>
    </recommendedName>
</protein>
<gene>
    <name evidence="8" type="ORF">MTBBW1_540023</name>
</gene>
<dbReference type="STRING" id="1246637.MTBBW1_540023"/>
<dbReference type="GO" id="GO:0005886">
    <property type="term" value="C:plasma membrane"/>
    <property type="evidence" value="ECO:0007669"/>
    <property type="project" value="TreeGrafter"/>
</dbReference>